<evidence type="ECO:0000313" key="2">
    <source>
        <dbReference type="Proteomes" id="UP000887565"/>
    </source>
</evidence>
<protein>
    <submittedName>
        <fullName evidence="3">Uncharacterized protein</fullName>
    </submittedName>
</protein>
<reference evidence="3" key="1">
    <citation type="submission" date="2022-11" db="UniProtKB">
        <authorList>
            <consortium name="WormBaseParasite"/>
        </authorList>
    </citation>
    <scope>IDENTIFICATION</scope>
</reference>
<name>A0A915KH39_ROMCU</name>
<keyword evidence="1" id="KW-0472">Membrane</keyword>
<organism evidence="2 3">
    <name type="scientific">Romanomermis culicivorax</name>
    <name type="common">Nematode worm</name>
    <dbReference type="NCBI Taxonomy" id="13658"/>
    <lineage>
        <taxon>Eukaryota</taxon>
        <taxon>Metazoa</taxon>
        <taxon>Ecdysozoa</taxon>
        <taxon>Nematoda</taxon>
        <taxon>Enoplea</taxon>
        <taxon>Dorylaimia</taxon>
        <taxon>Mermithida</taxon>
        <taxon>Mermithoidea</taxon>
        <taxon>Mermithidae</taxon>
        <taxon>Romanomermis</taxon>
    </lineage>
</organism>
<dbReference type="Proteomes" id="UP000887565">
    <property type="component" value="Unplaced"/>
</dbReference>
<evidence type="ECO:0000256" key="1">
    <source>
        <dbReference type="SAM" id="Phobius"/>
    </source>
</evidence>
<sequence>FETPHIIVFIRAAVRTSDVAYWKNYQALTAWANILSMVNGALPFFVYSACSRRFRNITIAQFLGPKGSIHDPTGQHASAIVLSNRGKCSGNGRNGSTNTVSLIKSLKRQSLTRLLSSGPSSAAAIFDTSIPKILNTSDKKNSENMESVI</sequence>
<keyword evidence="1" id="KW-0812">Transmembrane</keyword>
<keyword evidence="1" id="KW-1133">Transmembrane helix</keyword>
<dbReference type="AlphaFoldDB" id="A0A915KH39"/>
<proteinExistence type="predicted"/>
<feature type="transmembrane region" description="Helical" evidence="1">
    <location>
        <begin position="30"/>
        <end position="50"/>
    </location>
</feature>
<keyword evidence="2" id="KW-1185">Reference proteome</keyword>
<dbReference type="WBParaSite" id="nRc.2.0.1.t37259-RA">
    <property type="protein sequence ID" value="nRc.2.0.1.t37259-RA"/>
    <property type="gene ID" value="nRc.2.0.1.g37259"/>
</dbReference>
<dbReference type="SUPFAM" id="SSF81321">
    <property type="entry name" value="Family A G protein-coupled receptor-like"/>
    <property type="match status" value="1"/>
</dbReference>
<evidence type="ECO:0000313" key="3">
    <source>
        <dbReference type="WBParaSite" id="nRc.2.0.1.t37259-RA"/>
    </source>
</evidence>
<accession>A0A915KH39</accession>